<name>A0A9W4J8V0_9EURO</name>
<gene>
    <name evidence="2" type="ORF">PSALAMII_LOCUS5824</name>
</gene>
<proteinExistence type="predicted"/>
<dbReference type="EMBL" id="CAJVPD010000238">
    <property type="protein sequence ID" value="CAG8382183.1"/>
    <property type="molecule type" value="Genomic_DNA"/>
</dbReference>
<dbReference type="PANTHER" id="PTHR37535:SF3">
    <property type="entry name" value="FLUG DOMAIN-CONTAINING PROTEIN"/>
    <property type="match status" value="1"/>
</dbReference>
<protein>
    <recommendedName>
        <fullName evidence="4">C2H2-type domain-containing protein</fullName>
    </recommendedName>
</protein>
<evidence type="ECO:0008006" key="4">
    <source>
        <dbReference type="Google" id="ProtNLM"/>
    </source>
</evidence>
<comment type="caution">
    <text evidence="2">The sequence shown here is derived from an EMBL/GenBank/DDBJ whole genome shotgun (WGS) entry which is preliminary data.</text>
</comment>
<feature type="region of interest" description="Disordered" evidence="1">
    <location>
        <begin position="755"/>
        <end position="777"/>
    </location>
</feature>
<sequence length="792" mass="91787">MTMNLDETIKRRLEEHQKRTQSRGFTLDYQQAQESADNVICHKALAPVTIEKYETVALHWLLFKMSRGQTGEAAKLSKDTPLPKTQELKNFVESFVTSRKDLPCQSSTLTIFNHFVSKWYRDTFYELPEDMKKDVRNFIRTTLTKKYALRTKPRDSFHVTAKDIQFLLHRLFVDDWHDYTHERLRVQIAGALSLFAGSGARAGAIVESSSYPGTNECLYYKHIELHVKWSVDGKNVIRWVSISPEFLKGYRYRDDTKMPINWFNEHPVLGFNFVFWVIVHGVADNAFKNLFTLEAVLAMKPPKGRGSFTFQWNEESKKQPFFRMVNSDGPDDSKALTFSSLRHHFSSLAERDGFKDKLRVHGIRGGVANKLDPNVSQAARSQALDHRTADTFLKYQAPLKAVDIQAAYHGLVPSLEGRDMQQSMEHHRDSNVPLHLDAAANNNFEADPSVISISERIASITEKIDRQPQQHPDLVKERASLYADKTKLRKKLLQKFKKDWWETSYDEYTSGKSFSEKDTTSLFDIYRKYTPERDRLSKDLFREASIDSETGKRCLTDLITICSSTEYLVYYPGLQPNDGQCPRCRVSMSSLPIQVRAKHILQCERYSRNGAQYQQLYKNNKRAHRRVNRNFLEFCYLCAEMVDGEDEWKKHCQIHIANLTPRCGMLRYRNTLISPGFCPFCLSDGTKEYDARFRQWRDKSTLLNHIDEHLGLLQPSALVSCPHPCCEARQYKGTAALQRHFFDAHSLEEPRPNCQARKRRWGVEETETTSTEHKPPKMKKVEAVIMEKIDSV</sequence>
<dbReference type="OrthoDB" id="9991913at2759"/>
<dbReference type="Proteomes" id="UP001152592">
    <property type="component" value="Unassembled WGS sequence"/>
</dbReference>
<dbReference type="InterPro" id="IPR021842">
    <property type="entry name" value="DUF3435"/>
</dbReference>
<evidence type="ECO:0000313" key="2">
    <source>
        <dbReference type="EMBL" id="CAG8382183.1"/>
    </source>
</evidence>
<reference evidence="2" key="1">
    <citation type="submission" date="2021-07" db="EMBL/GenBank/DDBJ databases">
        <authorList>
            <person name="Branca A.L. A."/>
        </authorList>
    </citation>
    <scope>NUCLEOTIDE SEQUENCE</scope>
</reference>
<dbReference type="Pfam" id="PF11917">
    <property type="entry name" value="DUF3435"/>
    <property type="match status" value="1"/>
</dbReference>
<dbReference type="PANTHER" id="PTHR37535">
    <property type="entry name" value="FLUG DOMAIN PROTEIN"/>
    <property type="match status" value="1"/>
</dbReference>
<organism evidence="2 3">
    <name type="scientific">Penicillium salamii</name>
    <dbReference type="NCBI Taxonomy" id="1612424"/>
    <lineage>
        <taxon>Eukaryota</taxon>
        <taxon>Fungi</taxon>
        <taxon>Dikarya</taxon>
        <taxon>Ascomycota</taxon>
        <taxon>Pezizomycotina</taxon>
        <taxon>Eurotiomycetes</taxon>
        <taxon>Eurotiomycetidae</taxon>
        <taxon>Eurotiales</taxon>
        <taxon>Aspergillaceae</taxon>
        <taxon>Penicillium</taxon>
    </lineage>
</organism>
<evidence type="ECO:0000313" key="3">
    <source>
        <dbReference type="Proteomes" id="UP001152592"/>
    </source>
</evidence>
<evidence type="ECO:0000256" key="1">
    <source>
        <dbReference type="SAM" id="MobiDB-lite"/>
    </source>
</evidence>
<dbReference type="AlphaFoldDB" id="A0A9W4J8V0"/>
<accession>A0A9W4J8V0</accession>